<organism evidence="1">
    <name type="scientific">Siphoviridae sp. ctfYP22</name>
    <dbReference type="NCBI Taxonomy" id="2827584"/>
    <lineage>
        <taxon>Viruses</taxon>
        <taxon>Duplodnaviria</taxon>
        <taxon>Heunggongvirae</taxon>
        <taxon>Uroviricota</taxon>
        <taxon>Caudoviricetes</taxon>
    </lineage>
</organism>
<dbReference type="InterPro" id="IPR027848">
    <property type="entry name" value="DUF4494"/>
</dbReference>
<name>A0A8S5LJ12_9CAUD</name>
<proteinExistence type="predicted"/>
<accession>A0A8S5LJ12</accession>
<evidence type="ECO:0000313" key="1">
    <source>
        <dbReference type="EMBL" id="DAD69803.1"/>
    </source>
</evidence>
<reference evidence="1" key="1">
    <citation type="journal article" date="2021" name="Proc. Natl. Acad. Sci. U.S.A.">
        <title>A Catalog of Tens of Thousands of Viruses from Human Metagenomes Reveals Hidden Associations with Chronic Diseases.</title>
        <authorList>
            <person name="Tisza M.J."/>
            <person name="Buck C.B."/>
        </authorList>
    </citation>
    <scope>NUCLEOTIDE SEQUENCE</scope>
    <source>
        <strain evidence="1">CtfYP22</strain>
    </source>
</reference>
<dbReference type="Pfam" id="PF14902">
    <property type="entry name" value="DUF4494"/>
    <property type="match status" value="1"/>
</dbReference>
<dbReference type="EMBL" id="BK015856">
    <property type="protein sequence ID" value="DAD69803.1"/>
    <property type="molecule type" value="Genomic_DNA"/>
</dbReference>
<sequence>MELFLARVAYSNLDDKKVTESYLVDALSYTEAEAKVLDYLASFASDAVEIKSLKPLGVSDAIGLDVDGESYRYYVIGLTDGKGKTTARRVLIKELSAMDACNTISDSWENVVTSVRLLDVVTVIR</sequence>
<protein>
    <submittedName>
        <fullName evidence="1">Uncharacterized protein</fullName>
    </submittedName>
</protein>